<evidence type="ECO:0000313" key="19">
    <source>
        <dbReference type="Proteomes" id="UP000223968"/>
    </source>
</evidence>
<name>A0A2B7X3F3_9EURO</name>
<evidence type="ECO:0000259" key="17">
    <source>
        <dbReference type="PROSITE" id="PS51136"/>
    </source>
</evidence>
<keyword evidence="9 15" id="KW-1133">Transmembrane helix</keyword>
<evidence type="ECO:0000256" key="13">
    <source>
        <dbReference type="PROSITE-ProRule" id="PRU00475"/>
    </source>
</evidence>
<evidence type="ECO:0000256" key="5">
    <source>
        <dbReference type="ARBA" id="ARBA00022676"/>
    </source>
</evidence>
<feature type="transmembrane region" description="Helical" evidence="15">
    <location>
        <begin position="97"/>
        <end position="116"/>
    </location>
</feature>
<keyword evidence="6 18" id="KW-0808">Transferase</keyword>
<proteinExistence type="inferred from homology"/>
<feature type="compositionally biased region" description="Basic and acidic residues" evidence="14">
    <location>
        <begin position="1355"/>
        <end position="1377"/>
    </location>
</feature>
<comment type="caution">
    <text evidence="18">The sequence shown here is derived from an EMBL/GenBank/DDBJ whole genome shotgun (WGS) entry which is preliminary data.</text>
</comment>
<dbReference type="InterPro" id="IPR028942">
    <property type="entry name" value="WHIM1_dom"/>
</dbReference>
<evidence type="ECO:0000256" key="12">
    <source>
        <dbReference type="ARBA" id="ARBA00023242"/>
    </source>
</evidence>
<dbReference type="GO" id="GO:0005634">
    <property type="term" value="C:nucleus"/>
    <property type="evidence" value="ECO:0007669"/>
    <property type="project" value="UniProtKB-SubCell"/>
</dbReference>
<feature type="transmembrane region" description="Helical" evidence="15">
    <location>
        <begin position="181"/>
        <end position="201"/>
    </location>
</feature>
<keyword evidence="11 15" id="KW-0472">Membrane</keyword>
<feature type="region of interest" description="Disordered" evidence="14">
    <location>
        <begin position="1608"/>
        <end position="1654"/>
    </location>
</feature>
<evidence type="ECO:0000259" key="16">
    <source>
        <dbReference type="PROSITE" id="PS50827"/>
    </source>
</evidence>
<keyword evidence="8" id="KW-0256">Endoplasmic reticulum</keyword>
<dbReference type="Pfam" id="PF03155">
    <property type="entry name" value="Alg6_Alg8"/>
    <property type="match status" value="1"/>
</dbReference>
<feature type="transmembrane region" description="Helical" evidence="15">
    <location>
        <begin position="390"/>
        <end position="410"/>
    </location>
</feature>
<organism evidence="18 19">
    <name type="scientific">Helicocarpus griseus UAMH5409</name>
    <dbReference type="NCBI Taxonomy" id="1447875"/>
    <lineage>
        <taxon>Eukaryota</taxon>
        <taxon>Fungi</taxon>
        <taxon>Dikarya</taxon>
        <taxon>Ascomycota</taxon>
        <taxon>Pezizomycotina</taxon>
        <taxon>Eurotiomycetes</taxon>
        <taxon>Eurotiomycetidae</taxon>
        <taxon>Onygenales</taxon>
        <taxon>Ajellomycetaceae</taxon>
        <taxon>Helicocarpus</taxon>
    </lineage>
</organism>
<dbReference type="Pfam" id="PF10537">
    <property type="entry name" value="WAC_Acf1_DNA_bd"/>
    <property type="match status" value="1"/>
</dbReference>
<dbReference type="PROSITE" id="PS51136">
    <property type="entry name" value="WAC"/>
    <property type="match status" value="1"/>
</dbReference>
<feature type="compositionally biased region" description="Acidic residues" evidence="14">
    <location>
        <begin position="1107"/>
        <end position="1132"/>
    </location>
</feature>
<dbReference type="Pfam" id="PF15613">
    <property type="entry name" value="WSD"/>
    <property type="match status" value="1"/>
</dbReference>
<dbReference type="Pfam" id="PF15612">
    <property type="entry name" value="WHIM1"/>
    <property type="match status" value="1"/>
</dbReference>
<dbReference type="GO" id="GO:0005789">
    <property type="term" value="C:endoplasmic reticulum membrane"/>
    <property type="evidence" value="ECO:0007669"/>
    <property type="project" value="UniProtKB-SubCell"/>
</dbReference>
<keyword evidence="5" id="KW-0328">Glycosyltransferase</keyword>
<dbReference type="Pfam" id="PF02791">
    <property type="entry name" value="DDT"/>
    <property type="match status" value="1"/>
</dbReference>
<dbReference type="Proteomes" id="UP000223968">
    <property type="component" value="Unassembled WGS sequence"/>
</dbReference>
<protein>
    <submittedName>
        <fullName evidence="18">Dolichyl pyrophosphate Glc1Man9GlcNAc2 alpha-1,3-glucosyltransferase</fullName>
    </submittedName>
</protein>
<feature type="transmembrane region" description="Helical" evidence="15">
    <location>
        <begin position="221"/>
        <end position="242"/>
    </location>
</feature>
<dbReference type="InterPro" id="IPR028941">
    <property type="entry name" value="WHIM2_dom"/>
</dbReference>
<dbReference type="OrthoDB" id="332390at2759"/>
<comment type="similarity">
    <text evidence="4">Belongs to the ALG6/ALG8 glucosyltransferase family.</text>
</comment>
<dbReference type="InterPro" id="IPR013136">
    <property type="entry name" value="WSTF_Acf1_Cbp146"/>
</dbReference>
<feature type="transmembrane region" description="Helical" evidence="15">
    <location>
        <begin position="473"/>
        <end position="500"/>
    </location>
</feature>
<evidence type="ECO:0000256" key="4">
    <source>
        <dbReference type="ARBA" id="ARBA00008715"/>
    </source>
</evidence>
<accession>A0A2B7X3F3</accession>
<feature type="transmembrane region" description="Helical" evidence="15">
    <location>
        <begin position="128"/>
        <end position="146"/>
    </location>
</feature>
<dbReference type="UniPathway" id="UPA00378"/>
<evidence type="ECO:0000313" key="18">
    <source>
        <dbReference type="EMBL" id="PGH03313.1"/>
    </source>
</evidence>
<feature type="compositionally biased region" description="Acidic residues" evidence="14">
    <location>
        <begin position="1332"/>
        <end position="1346"/>
    </location>
</feature>
<feature type="transmembrane region" description="Helical" evidence="15">
    <location>
        <begin position="446"/>
        <end position="467"/>
    </location>
</feature>
<evidence type="ECO:0000256" key="15">
    <source>
        <dbReference type="SAM" id="Phobius"/>
    </source>
</evidence>
<dbReference type="GO" id="GO:0016758">
    <property type="term" value="F:hexosyltransferase activity"/>
    <property type="evidence" value="ECO:0007669"/>
    <property type="project" value="InterPro"/>
</dbReference>
<feature type="region of interest" description="Disordered" evidence="14">
    <location>
        <begin position="1305"/>
        <end position="1387"/>
    </location>
</feature>
<dbReference type="GO" id="GO:0000781">
    <property type="term" value="C:chromosome, telomeric region"/>
    <property type="evidence" value="ECO:0007669"/>
    <property type="project" value="GOC"/>
</dbReference>
<dbReference type="SMART" id="SM00571">
    <property type="entry name" value="DDT"/>
    <property type="match status" value="1"/>
</dbReference>
<feature type="compositionally biased region" description="Basic and acidic residues" evidence="14">
    <location>
        <begin position="1627"/>
        <end position="1637"/>
    </location>
</feature>
<keyword evidence="12 13" id="KW-0539">Nucleus</keyword>
<dbReference type="STRING" id="1447875.A0A2B7X3F3"/>
<evidence type="ECO:0000256" key="7">
    <source>
        <dbReference type="ARBA" id="ARBA00022692"/>
    </source>
</evidence>
<keyword evidence="19" id="KW-1185">Reference proteome</keyword>
<dbReference type="InterPro" id="IPR018501">
    <property type="entry name" value="DDT_dom"/>
</dbReference>
<dbReference type="GO" id="GO:0031509">
    <property type="term" value="P:subtelomeric heterochromatin formation"/>
    <property type="evidence" value="ECO:0007669"/>
    <property type="project" value="TreeGrafter"/>
</dbReference>
<evidence type="ECO:0000256" key="11">
    <source>
        <dbReference type="ARBA" id="ARBA00023136"/>
    </source>
</evidence>
<feature type="compositionally biased region" description="Pro residues" evidence="14">
    <location>
        <begin position="980"/>
        <end position="991"/>
    </location>
</feature>
<evidence type="ECO:0000256" key="10">
    <source>
        <dbReference type="ARBA" id="ARBA00023054"/>
    </source>
</evidence>
<dbReference type="PANTHER" id="PTHR32075">
    <property type="entry name" value="ISWI CHROMATIN-REMODELING COMPLEX SUBUNIT YPL216W-RELATED"/>
    <property type="match status" value="1"/>
</dbReference>
<dbReference type="PANTHER" id="PTHR32075:SF6">
    <property type="entry name" value="ISWI CHROMATIN-REMODELING COMPLEX SUBUNIT YPL216W-RELATED"/>
    <property type="match status" value="1"/>
</dbReference>
<evidence type="ECO:0000256" key="6">
    <source>
        <dbReference type="ARBA" id="ARBA00022679"/>
    </source>
</evidence>
<feature type="transmembrane region" description="Helical" evidence="15">
    <location>
        <begin position="416"/>
        <end position="434"/>
    </location>
</feature>
<sequence>MADFYPSLAQCAVVATALKILLFPAYKSTDFEVHRNWLAITHSLPVDKWYYENTSEWTLDYPPFFGGLEWLLAKVAVYVDPEMLKLDNLNYDSWQTIYFQRFSVIALELVLVFALHRFIQSVPLGSKQLAHAAALSILLSPGLLIIDHIHFQYNGFLYGILVLSLVLARKQSTLLYSGIDFAILLCLKHIYLYLSLAYFVYLLRAYCLHPKSIFRPRFGNIVKLGVGVLSVFGLAFGPFIYWGQLDQLKARLFPFSRGLCHAYWAPNVWAMYSFVDRVLIQVAPRLGLEVDPSALGSVTRGLVGDTSFAVLPEVTKEHTFGLTLFFQLLCLIKLWFQPDWDTFIGAVTLCGYASFLFGWHVHEKAILLIIIPFSLLALKDRRYFSAFRPLAVAGHVSLFPLLFTAAEFPVKTVYTIFWLVLFMFAFERLAPVPVRPRVFLLDRFSMLYDTVAIPLIVYCSLVHRVVFGGEKYAFLPLMFTSSYAALGVVGSWVGFMVVYFTAQYINKFRCIGRNLLLILRRTRVDMAGAAAWMRLSQSPPNMPPSTSLSMSGRNFFSSSPLLPPPPPPPLFLSPPPPQPPRLSLLSSYHNHHHHHSLPEHLFRFHFSPSSHSRRVPILHWYVCPTCALSPSALTPEKSHACQTRIHVLFKRKPVQYLPRPVIEDDSEEVWVIPETNEVFTMYEQFLHRMNFYKQRRFICEITGHSALTFFEALRSETEGSREVNSAFPEPLKEPVLRRVQFSTISRIDSLVDQVFEDFKQDFYPGERVTVLLTNGQRLQGIVREKARFPELINDDGTVERRASSRYLVKLVNRPNEEALLDDEHLVRDRKIFTKQMLRSFIKNNVTRESWTGAPWLVKSHIAEEYRIDTEVPKHLQYGNKVGGKKANVSPENEEDEGLFGFFYSKQRWPNLKPAAKGQKPKITVRDFAKAREDQYLEYQRALNENPSFAVPTNVAQGGVWQIPEDGTHSFPGVSVVVQNGPPPPPPPPPIKYPIEDLDIPPRDDRQRPSMKFLPDDQSEQEDSLLAGSIKMESVGLLLEAWNTLNVYCEVLLLDSFTFDDFVEAMKFSSNDVTCELFVEIHCAVLKTLVNDEKDQDGAVQISLPPLPDEDSEEEEESEEEGDEEEEEAEEPEREPTPPRRTTRSSFAKIEAENMKQEEETRSRSGSAGVQIHRAAEMFGDYGWIDRLRKRDFKNGGWELVMVGLLHRLSYWPRLQKSCDEILAHLAPLDREPTQETAQEQYSTLDVNLRVKALQIICMLIVETRAIKNYLEDCSTQMTEFRKEKIEHQRARKVCLEELRRLHEERKELQPAENPPSPVPELDELGDVKMSGLDDDTEGAGDTDDEDAHPGRSLRRGADRAAERKRRQEEERERKEQAAKVPKGSKQYQRVLKKIEEEKAKIQSHEEQIAVLDNDLREADCPRTRVLGKDRFWNRYYWFERNGMPFEGLPDSSTASASYANGRLWVQGPDDMEREGFIDLPDEENQKYIQQFKMTVRQRKELEEGPTGVSSAVQWGYYDDPESLDHLINWLDGRGVREVKLRKELQLHRDSIAKYMKHRADYINPPKEDAEKREESEEAPTRMSTRTKTAVDDLSSKYRCLKWKNGTALRENGHLHVEQGRPSKKAKRATDDSKETKATNRQGKPLTRQGTRYNF</sequence>
<dbReference type="EMBL" id="PDNB01000149">
    <property type="protein sequence ID" value="PGH03313.1"/>
    <property type="molecule type" value="Genomic_DNA"/>
</dbReference>
<keyword evidence="10" id="KW-0175">Coiled coil</keyword>
<feature type="compositionally biased region" description="Basic and acidic residues" evidence="14">
    <location>
        <begin position="1610"/>
        <end position="1620"/>
    </location>
</feature>
<gene>
    <name evidence="18" type="ORF">AJ79_07391</name>
</gene>
<feature type="region of interest" description="Disordered" evidence="14">
    <location>
        <begin position="1558"/>
        <end position="1590"/>
    </location>
</feature>
<feature type="transmembrane region" description="Helical" evidence="15">
    <location>
        <begin position="152"/>
        <end position="169"/>
    </location>
</feature>
<evidence type="ECO:0000256" key="1">
    <source>
        <dbReference type="ARBA" id="ARBA00004123"/>
    </source>
</evidence>
<evidence type="ECO:0000256" key="8">
    <source>
        <dbReference type="ARBA" id="ARBA00022824"/>
    </source>
</evidence>
<feature type="compositionally biased region" description="Basic and acidic residues" evidence="14">
    <location>
        <begin position="1149"/>
        <end position="1162"/>
    </location>
</feature>
<evidence type="ECO:0000256" key="14">
    <source>
        <dbReference type="SAM" id="MobiDB-lite"/>
    </source>
</evidence>
<feature type="domain" description="WAC" evidence="17">
    <location>
        <begin position="667"/>
        <end position="777"/>
    </location>
</feature>
<comment type="subcellular location">
    <subcellularLocation>
        <location evidence="2">Endoplasmic reticulum membrane</location>
        <topology evidence="2">Multi-pass membrane protein</topology>
    </subcellularLocation>
    <subcellularLocation>
        <location evidence="1 13">Nucleus</location>
    </subcellularLocation>
</comment>
<evidence type="ECO:0000256" key="9">
    <source>
        <dbReference type="ARBA" id="ARBA00022989"/>
    </source>
</evidence>
<feature type="region of interest" description="Disordered" evidence="14">
    <location>
        <begin position="971"/>
        <end position="1019"/>
    </location>
</feature>
<evidence type="ECO:0000256" key="3">
    <source>
        <dbReference type="ARBA" id="ARBA00004922"/>
    </source>
</evidence>
<feature type="compositionally biased region" description="Basic and acidic residues" evidence="14">
    <location>
        <begin position="1558"/>
        <end position="1574"/>
    </location>
</feature>
<reference evidence="18 19" key="1">
    <citation type="submission" date="2017-10" db="EMBL/GenBank/DDBJ databases">
        <title>Comparative genomics in systemic dimorphic fungi from Ajellomycetaceae.</title>
        <authorList>
            <person name="Munoz J.F."/>
            <person name="Mcewen J.G."/>
            <person name="Clay O.K."/>
            <person name="Cuomo C.A."/>
        </authorList>
    </citation>
    <scope>NUCLEOTIDE SEQUENCE [LARGE SCALE GENOMIC DNA]</scope>
    <source>
        <strain evidence="18 19">UAMH5409</strain>
    </source>
</reference>
<feature type="transmembrane region" description="Helical" evidence="15">
    <location>
        <begin position="7"/>
        <end position="26"/>
    </location>
</feature>
<dbReference type="GO" id="GO:0000785">
    <property type="term" value="C:chromatin"/>
    <property type="evidence" value="ECO:0007669"/>
    <property type="project" value="UniProtKB-ARBA"/>
</dbReference>
<feature type="domain" description="DDT" evidence="16">
    <location>
        <begin position="1031"/>
        <end position="1094"/>
    </location>
</feature>
<feature type="region of interest" description="Disordered" evidence="14">
    <location>
        <begin position="1096"/>
        <end position="1168"/>
    </location>
</feature>
<feature type="transmembrane region" description="Helical" evidence="15">
    <location>
        <begin position="319"/>
        <end position="336"/>
    </location>
</feature>
<keyword evidence="7 15" id="KW-0812">Transmembrane</keyword>
<comment type="pathway">
    <text evidence="3">Protein modification; protein glycosylation.</text>
</comment>
<dbReference type="InterPro" id="IPR004856">
    <property type="entry name" value="Glyco_trans_ALG6/ALG8"/>
</dbReference>
<evidence type="ECO:0000256" key="2">
    <source>
        <dbReference type="ARBA" id="ARBA00004477"/>
    </source>
</evidence>
<dbReference type="PROSITE" id="PS50827">
    <property type="entry name" value="DDT"/>
    <property type="match status" value="1"/>
</dbReference>